<feature type="chain" id="PRO_5013209121" description="ShlB/FhaC/HecB family hemolysin secretion/activation protein" evidence="4">
    <location>
        <begin position="23"/>
        <end position="557"/>
    </location>
</feature>
<dbReference type="PANTHER" id="PTHR34597:SF1">
    <property type="entry name" value="HEME_HEMOPEXIN TRANSPORTER PROTEIN HUXB"/>
    <property type="match status" value="1"/>
</dbReference>
<evidence type="ECO:0000256" key="2">
    <source>
        <dbReference type="ARBA" id="ARBA00022692"/>
    </source>
</evidence>
<evidence type="ECO:0000259" key="6">
    <source>
        <dbReference type="Pfam" id="PF08479"/>
    </source>
</evidence>
<dbReference type="GO" id="GO:0008320">
    <property type="term" value="F:protein transmembrane transporter activity"/>
    <property type="evidence" value="ECO:0007669"/>
    <property type="project" value="TreeGrafter"/>
</dbReference>
<protein>
    <recommendedName>
        <fullName evidence="9">ShlB/FhaC/HecB family hemolysin secretion/activation protein</fullName>
    </recommendedName>
</protein>
<dbReference type="RefSeq" id="WP_086203059.1">
    <property type="nucleotide sequence ID" value="NZ_NEGB01000003.1"/>
</dbReference>
<dbReference type="AlphaFoldDB" id="A0A1Y3CIM9"/>
<dbReference type="Proteomes" id="UP000242765">
    <property type="component" value="Unassembled WGS sequence"/>
</dbReference>
<dbReference type="OrthoDB" id="572300at2"/>
<dbReference type="InterPro" id="IPR013686">
    <property type="entry name" value="Polypept-transport_assoc_ShlB"/>
</dbReference>
<gene>
    <name evidence="7" type="ORF">B9T28_06060</name>
</gene>
<keyword evidence="8" id="KW-1185">Reference proteome</keyword>
<dbReference type="Pfam" id="PF08479">
    <property type="entry name" value="POTRA_2"/>
    <property type="match status" value="1"/>
</dbReference>
<accession>A0A1Y3CIM9</accession>
<keyword evidence="3" id="KW-0998">Cell outer membrane</keyword>
<dbReference type="GO" id="GO:0098046">
    <property type="term" value="C:type V protein secretion system complex"/>
    <property type="evidence" value="ECO:0007669"/>
    <property type="project" value="TreeGrafter"/>
</dbReference>
<feature type="domain" description="Polypeptide-transport-associated ShlB-type" evidence="6">
    <location>
        <begin position="66"/>
        <end position="139"/>
    </location>
</feature>
<dbReference type="InterPro" id="IPR051544">
    <property type="entry name" value="TPS_OM_transporter"/>
</dbReference>
<dbReference type="Gene3D" id="3.10.20.310">
    <property type="entry name" value="membrane protein fhac"/>
    <property type="match status" value="1"/>
</dbReference>
<dbReference type="PANTHER" id="PTHR34597">
    <property type="entry name" value="SLR1661 PROTEIN"/>
    <property type="match status" value="1"/>
</dbReference>
<proteinExistence type="predicted"/>
<comment type="caution">
    <text evidence="7">The sequence shown here is derived from an EMBL/GenBank/DDBJ whole genome shotgun (WGS) entry which is preliminary data.</text>
</comment>
<feature type="signal peptide" evidence="4">
    <location>
        <begin position="1"/>
        <end position="22"/>
    </location>
</feature>
<reference evidence="7 8" key="1">
    <citation type="submission" date="2017-04" db="EMBL/GenBank/DDBJ databases">
        <title>High diversity of culturable Acinetobacter species in natural soil and water ecosystems.</title>
        <authorList>
            <person name="Nemec A."/>
            <person name="Radolfova-Krizova L."/>
        </authorList>
    </citation>
    <scope>NUCLEOTIDE SEQUENCE [LARGE SCALE GENOMIC DNA]</scope>
    <source>
        <strain evidence="7 8">ANC 4999</strain>
    </source>
</reference>
<dbReference type="InterPro" id="IPR005565">
    <property type="entry name" value="Hemolysn_activator_HlyB_C"/>
</dbReference>
<evidence type="ECO:0008006" key="9">
    <source>
        <dbReference type="Google" id="ProtNLM"/>
    </source>
</evidence>
<dbReference type="EMBL" id="NEGB01000003">
    <property type="protein sequence ID" value="OTG65763.1"/>
    <property type="molecule type" value="Genomic_DNA"/>
</dbReference>
<feature type="domain" description="Haemolysin activator HlyB C-terminal" evidence="5">
    <location>
        <begin position="202"/>
        <end position="503"/>
    </location>
</feature>
<evidence type="ECO:0000256" key="3">
    <source>
        <dbReference type="ARBA" id="ARBA00023237"/>
    </source>
</evidence>
<evidence type="ECO:0000256" key="4">
    <source>
        <dbReference type="SAM" id="SignalP"/>
    </source>
</evidence>
<name>A0A1Y3CIM9_9GAMM</name>
<dbReference type="GO" id="GO:0046819">
    <property type="term" value="P:protein secretion by the type V secretion system"/>
    <property type="evidence" value="ECO:0007669"/>
    <property type="project" value="TreeGrafter"/>
</dbReference>
<keyword evidence="1" id="KW-0472">Membrane</keyword>
<evidence type="ECO:0000313" key="8">
    <source>
        <dbReference type="Proteomes" id="UP000242765"/>
    </source>
</evidence>
<keyword evidence="2" id="KW-0812">Transmembrane</keyword>
<evidence type="ECO:0000256" key="1">
    <source>
        <dbReference type="ARBA" id="ARBA00022452"/>
    </source>
</evidence>
<evidence type="ECO:0000259" key="5">
    <source>
        <dbReference type="Pfam" id="PF03865"/>
    </source>
</evidence>
<dbReference type="STRING" id="1977882.B9T28_06060"/>
<keyword evidence="4" id="KW-0732">Signal</keyword>
<dbReference type="Pfam" id="PF03865">
    <property type="entry name" value="ShlB"/>
    <property type="match status" value="1"/>
</dbReference>
<organism evidence="7 8">
    <name type="scientific">Acinetobacter silvestris</name>
    <dbReference type="NCBI Taxonomy" id="1977882"/>
    <lineage>
        <taxon>Bacteria</taxon>
        <taxon>Pseudomonadati</taxon>
        <taxon>Pseudomonadota</taxon>
        <taxon>Gammaproteobacteria</taxon>
        <taxon>Moraxellales</taxon>
        <taxon>Moraxellaceae</taxon>
        <taxon>Acinetobacter</taxon>
    </lineage>
</organism>
<sequence>MLYPKQTLLISILAIISVPVFAATLPNAGQLLQQQSIQPYQPQAEITIEQPEQMQTIQADNQQQVRIEEIRIAGNQSIATADLQALVHDAEGNMQTLADLQQLTKRITAYYQYKGYPYSRAYLPAQNLNAGVLTIAIIEAKYDRIHVNNQADLSPELVQAILAPLQSGQVIDSATLQQQLKLLNRLDGVQTRNVISAGRYVGTSDLTIDIQPTAKLTGYVGADNYGNEYTKEARFTAGVVLNNALGLGDRLSLDGLTSGNLNFGRLGYEATINGSGTRLGASYSDLSYKLGKEYRVLDAVGIAQQASVWINQPVLLNNRSEVILGVQYDHKRLEDDITVADIYRHRDIHVGRIRLDTSQFDDFAGGGLTQIGVAAEIGQVVYKNATAALDDQMTAKTQGDFVSASLNVSRLQNLNGSKTQLYTSLQAQFSPDNLDSAQQFSVGGASGLAGYKNSTLSGSSGYYASVELRQNLYASAHNQFTSKVYVDTATVQHQAREWQGLTGDNKESLHSAGLGLNWLNSSQTQASLSIGFPIGAKLKMSDKQNDAKVWFSVSKYF</sequence>
<keyword evidence="1" id="KW-1134">Transmembrane beta strand</keyword>
<evidence type="ECO:0000313" key="7">
    <source>
        <dbReference type="EMBL" id="OTG65763.1"/>
    </source>
</evidence>
<dbReference type="Gene3D" id="2.40.160.50">
    <property type="entry name" value="membrane protein fhac: a member of the omp85/tpsb transporter family"/>
    <property type="match status" value="1"/>
</dbReference>